<name>A0A9Q3GGX6_9BASI</name>
<dbReference type="Proteomes" id="UP000765509">
    <property type="component" value="Unassembled WGS sequence"/>
</dbReference>
<sequence length="105" mass="12380">MRDSFEGQFTIIRLIRRNTVEVRLMGALSRKHPVFPVSLVKPYHQTGEDYPPSRNKSHNPQDIVEVEDSPVSARQIMNSRNIRLNRKDYRQCLVRLKNQTADKYK</sequence>
<dbReference type="AlphaFoldDB" id="A0A9Q3GGX6"/>
<evidence type="ECO:0000313" key="2">
    <source>
        <dbReference type="EMBL" id="MBW0466795.1"/>
    </source>
</evidence>
<proteinExistence type="predicted"/>
<comment type="caution">
    <text evidence="2">The sequence shown here is derived from an EMBL/GenBank/DDBJ whole genome shotgun (WGS) entry which is preliminary data.</text>
</comment>
<gene>
    <name evidence="2" type="ORF">O181_006510</name>
</gene>
<accession>A0A9Q3GGX6</accession>
<keyword evidence="3" id="KW-1185">Reference proteome</keyword>
<reference evidence="2" key="1">
    <citation type="submission" date="2021-03" db="EMBL/GenBank/DDBJ databases">
        <title>Draft genome sequence of rust myrtle Austropuccinia psidii MF-1, a brazilian biotype.</title>
        <authorList>
            <person name="Quecine M.C."/>
            <person name="Pachon D.M.R."/>
            <person name="Bonatelli M.L."/>
            <person name="Correr F.H."/>
            <person name="Franceschini L.M."/>
            <person name="Leite T.F."/>
            <person name="Margarido G.R.A."/>
            <person name="Almeida C.A."/>
            <person name="Ferrarezi J.A."/>
            <person name="Labate C.A."/>
        </authorList>
    </citation>
    <scope>NUCLEOTIDE SEQUENCE</scope>
    <source>
        <strain evidence="2">MF-1</strain>
    </source>
</reference>
<organism evidence="2 3">
    <name type="scientific">Austropuccinia psidii MF-1</name>
    <dbReference type="NCBI Taxonomy" id="1389203"/>
    <lineage>
        <taxon>Eukaryota</taxon>
        <taxon>Fungi</taxon>
        <taxon>Dikarya</taxon>
        <taxon>Basidiomycota</taxon>
        <taxon>Pucciniomycotina</taxon>
        <taxon>Pucciniomycetes</taxon>
        <taxon>Pucciniales</taxon>
        <taxon>Sphaerophragmiaceae</taxon>
        <taxon>Austropuccinia</taxon>
    </lineage>
</organism>
<protein>
    <submittedName>
        <fullName evidence="2">Uncharacterized protein</fullName>
    </submittedName>
</protein>
<feature type="region of interest" description="Disordered" evidence="1">
    <location>
        <begin position="43"/>
        <end position="62"/>
    </location>
</feature>
<evidence type="ECO:0000313" key="3">
    <source>
        <dbReference type="Proteomes" id="UP000765509"/>
    </source>
</evidence>
<dbReference type="EMBL" id="AVOT02001396">
    <property type="protein sequence ID" value="MBW0466795.1"/>
    <property type="molecule type" value="Genomic_DNA"/>
</dbReference>
<evidence type="ECO:0000256" key="1">
    <source>
        <dbReference type="SAM" id="MobiDB-lite"/>
    </source>
</evidence>